<feature type="region of interest" description="Disordered" evidence="1">
    <location>
        <begin position="442"/>
        <end position="466"/>
    </location>
</feature>
<dbReference type="InterPro" id="IPR018289">
    <property type="entry name" value="MULE_transposase_dom"/>
</dbReference>
<gene>
    <name evidence="4" type="ORF">DGAL_LOCUS11801</name>
</gene>
<dbReference type="OrthoDB" id="6347550at2759"/>
<dbReference type="AlphaFoldDB" id="A0A8J2WR84"/>
<accession>A0A8J2WR84</accession>
<protein>
    <recommendedName>
        <fullName evidence="3">MULE transposase domain-containing protein</fullName>
    </recommendedName>
</protein>
<comment type="caution">
    <text evidence="4">The sequence shown here is derived from an EMBL/GenBank/DDBJ whole genome shotgun (WGS) entry which is preliminary data.</text>
</comment>
<dbReference type="PANTHER" id="PTHR47160">
    <property type="entry name" value="PUTATIVE-RELATED"/>
    <property type="match status" value="1"/>
</dbReference>
<keyword evidence="5" id="KW-1185">Reference proteome</keyword>
<dbReference type="Proteomes" id="UP000789390">
    <property type="component" value="Unassembled WGS sequence"/>
</dbReference>
<evidence type="ECO:0000259" key="3">
    <source>
        <dbReference type="Pfam" id="PF10551"/>
    </source>
</evidence>
<keyword evidence="2" id="KW-1133">Transmembrane helix</keyword>
<name>A0A8J2WR84_9CRUS</name>
<evidence type="ECO:0000313" key="4">
    <source>
        <dbReference type="EMBL" id="CAH0108422.1"/>
    </source>
</evidence>
<evidence type="ECO:0000313" key="5">
    <source>
        <dbReference type="Proteomes" id="UP000789390"/>
    </source>
</evidence>
<keyword evidence="2" id="KW-0812">Transmembrane</keyword>
<feature type="transmembrane region" description="Helical" evidence="2">
    <location>
        <begin position="135"/>
        <end position="154"/>
    </location>
</feature>
<feature type="transmembrane region" description="Helical" evidence="2">
    <location>
        <begin position="166"/>
        <end position="188"/>
    </location>
</feature>
<feature type="compositionally biased region" description="Acidic residues" evidence="1">
    <location>
        <begin position="445"/>
        <end position="457"/>
    </location>
</feature>
<feature type="region of interest" description="Disordered" evidence="1">
    <location>
        <begin position="492"/>
        <end position="575"/>
    </location>
</feature>
<reference evidence="4" key="1">
    <citation type="submission" date="2021-11" db="EMBL/GenBank/DDBJ databases">
        <authorList>
            <person name="Schell T."/>
        </authorList>
    </citation>
    <scope>NUCLEOTIDE SEQUENCE</scope>
    <source>
        <strain evidence="4">M5</strain>
    </source>
</reference>
<organism evidence="4 5">
    <name type="scientific">Daphnia galeata</name>
    <dbReference type="NCBI Taxonomy" id="27404"/>
    <lineage>
        <taxon>Eukaryota</taxon>
        <taxon>Metazoa</taxon>
        <taxon>Ecdysozoa</taxon>
        <taxon>Arthropoda</taxon>
        <taxon>Crustacea</taxon>
        <taxon>Branchiopoda</taxon>
        <taxon>Diplostraca</taxon>
        <taxon>Cladocera</taxon>
        <taxon>Anomopoda</taxon>
        <taxon>Daphniidae</taxon>
        <taxon>Daphnia</taxon>
    </lineage>
</organism>
<feature type="region of interest" description="Disordered" evidence="1">
    <location>
        <begin position="383"/>
        <end position="406"/>
    </location>
</feature>
<sequence>MNRKSGCNCRMSMRDGVFTQTGEHNHENQFREQQRAATVQECLNLVREPRMGRQGPKKILEIARRRHPQARIALNPALERRIQREKRANQPPAPTTVDELEGLLEAHPEFRQTIRGDQFFFGTATSDEDDDVPGVAFIFLFLMLLGQLGAATVMHLDATFRTVPGLFYQLLTIHVVVFNKAFPIAFVLMTRKTRDLYTAVMRSIARVYQDRFPDAPITITEFVTDYELALMGAIPDVILEAEARGCWFHYGQAIIRKAGELGLNRNYRNGGVVAHIVQEMISLALLPPNRIYEGFADIRRCHRRRLSRESPETQRAVADLYTYWTGYWLGTVTPERFSCHGRVNRTNNFVEAWHRWFNKRCIISHLNVWDFIDEIKEAEESKSRDFQAAEDGEQIGRGSTPAQRRRNRKIARNATLLEDGEITIREFLERTRKAFNIPLTAEGVANEEPDENQMSEEEIPHARRRQRLPAGVRLGVRQQRAIEREARAEALRARRERAVSPERPENPQAPEARRARRERAATPPIPENPQTPEARRARRERAATPPIPKNPKTPEARRARRERAVTPPATPQAPLAVPEFQHGHEAPPVCRRIFRRIRSGDKQERDPEAVLLQRMEARRNQLEQPVLNPPRFQEVLTEELNSHQRRGAARNPSPPH</sequence>
<feature type="region of interest" description="Disordered" evidence="1">
    <location>
        <begin position="619"/>
        <end position="656"/>
    </location>
</feature>
<feature type="domain" description="MULE transposase" evidence="3">
    <location>
        <begin position="153"/>
        <end position="250"/>
    </location>
</feature>
<proteinExistence type="predicted"/>
<dbReference type="PANTHER" id="PTHR47160:SF10">
    <property type="entry name" value="MULE TRANSPOSASE DOMAIN-CONTAINING PROTEIN"/>
    <property type="match status" value="1"/>
</dbReference>
<feature type="compositionally biased region" description="Basic and acidic residues" evidence="1">
    <location>
        <begin position="492"/>
        <end position="505"/>
    </location>
</feature>
<keyword evidence="2" id="KW-0472">Membrane</keyword>
<dbReference type="Pfam" id="PF10551">
    <property type="entry name" value="MULE"/>
    <property type="match status" value="1"/>
</dbReference>
<dbReference type="EMBL" id="CAKKLH010000284">
    <property type="protein sequence ID" value="CAH0108422.1"/>
    <property type="molecule type" value="Genomic_DNA"/>
</dbReference>
<evidence type="ECO:0000256" key="2">
    <source>
        <dbReference type="SAM" id="Phobius"/>
    </source>
</evidence>
<evidence type="ECO:0000256" key="1">
    <source>
        <dbReference type="SAM" id="MobiDB-lite"/>
    </source>
</evidence>